<keyword evidence="2" id="KW-0812">Transmembrane</keyword>
<sequence length="116" mass="12741">MRVVTRTEGEEVTGSAMTRGFFGALKYASVATFVGIFANATWPYFNRLPTVQKGWLLTAITLAGFANGSEAALTGFERKNRSQQIQEANRKRYEALYGNVDQPETTTVSNGPEPSQ</sequence>
<feature type="compositionally biased region" description="Polar residues" evidence="1">
    <location>
        <begin position="102"/>
        <end position="116"/>
    </location>
</feature>
<evidence type="ECO:0000256" key="1">
    <source>
        <dbReference type="SAM" id="MobiDB-lite"/>
    </source>
</evidence>
<dbReference type="Proteomes" id="UP000193498">
    <property type="component" value="Unassembled WGS sequence"/>
</dbReference>
<accession>A0A1Y1YC71</accession>
<evidence type="ECO:0000256" key="2">
    <source>
        <dbReference type="SAM" id="Phobius"/>
    </source>
</evidence>
<feature type="transmembrane region" description="Helical" evidence="2">
    <location>
        <begin position="54"/>
        <end position="76"/>
    </location>
</feature>
<evidence type="ECO:0000313" key="3">
    <source>
        <dbReference type="EMBL" id="ORX95577.1"/>
    </source>
</evidence>
<organism evidence="3 4">
    <name type="scientific">Basidiobolus meristosporus CBS 931.73</name>
    <dbReference type="NCBI Taxonomy" id="1314790"/>
    <lineage>
        <taxon>Eukaryota</taxon>
        <taxon>Fungi</taxon>
        <taxon>Fungi incertae sedis</taxon>
        <taxon>Zoopagomycota</taxon>
        <taxon>Entomophthoromycotina</taxon>
        <taxon>Basidiobolomycetes</taxon>
        <taxon>Basidiobolales</taxon>
        <taxon>Basidiobolaceae</taxon>
        <taxon>Basidiobolus</taxon>
    </lineage>
</organism>
<gene>
    <name evidence="3" type="ORF">K493DRAFT_314942</name>
</gene>
<protein>
    <submittedName>
        <fullName evidence="3">Uncharacterized protein</fullName>
    </submittedName>
</protein>
<feature type="transmembrane region" description="Helical" evidence="2">
    <location>
        <begin position="21"/>
        <end position="42"/>
    </location>
</feature>
<dbReference type="EMBL" id="MCFE01000172">
    <property type="protein sequence ID" value="ORX95577.1"/>
    <property type="molecule type" value="Genomic_DNA"/>
</dbReference>
<keyword evidence="4" id="KW-1185">Reference proteome</keyword>
<dbReference type="AlphaFoldDB" id="A0A1Y1YC71"/>
<dbReference type="OrthoDB" id="2326382at2759"/>
<dbReference type="STRING" id="1314790.A0A1Y1YC71"/>
<proteinExistence type="predicted"/>
<evidence type="ECO:0000313" key="4">
    <source>
        <dbReference type="Proteomes" id="UP000193498"/>
    </source>
</evidence>
<keyword evidence="2" id="KW-0472">Membrane</keyword>
<comment type="caution">
    <text evidence="3">The sequence shown here is derived from an EMBL/GenBank/DDBJ whole genome shotgun (WGS) entry which is preliminary data.</text>
</comment>
<name>A0A1Y1YC71_9FUNG</name>
<keyword evidence="2" id="KW-1133">Transmembrane helix</keyword>
<feature type="region of interest" description="Disordered" evidence="1">
    <location>
        <begin position="97"/>
        <end position="116"/>
    </location>
</feature>
<reference evidence="3 4" key="1">
    <citation type="submission" date="2016-07" db="EMBL/GenBank/DDBJ databases">
        <title>Pervasive Adenine N6-methylation of Active Genes in Fungi.</title>
        <authorList>
            <consortium name="DOE Joint Genome Institute"/>
            <person name="Mondo S.J."/>
            <person name="Dannebaum R.O."/>
            <person name="Kuo R.C."/>
            <person name="Labutti K."/>
            <person name="Haridas S."/>
            <person name="Kuo A."/>
            <person name="Salamov A."/>
            <person name="Ahrendt S.R."/>
            <person name="Lipzen A."/>
            <person name="Sullivan W."/>
            <person name="Andreopoulos W.B."/>
            <person name="Clum A."/>
            <person name="Lindquist E."/>
            <person name="Daum C."/>
            <person name="Ramamoorthy G.K."/>
            <person name="Gryganskyi A."/>
            <person name="Culley D."/>
            <person name="Magnuson J.K."/>
            <person name="James T.Y."/>
            <person name="O'Malley M.A."/>
            <person name="Stajich J.E."/>
            <person name="Spatafora J.W."/>
            <person name="Visel A."/>
            <person name="Grigoriev I.V."/>
        </authorList>
    </citation>
    <scope>NUCLEOTIDE SEQUENCE [LARGE SCALE GENOMIC DNA]</scope>
    <source>
        <strain evidence="3 4">CBS 931.73</strain>
    </source>
</reference>
<dbReference type="InParanoid" id="A0A1Y1YC71"/>